<dbReference type="OrthoDB" id="9798288at2"/>
<dbReference type="PANTHER" id="PTHR33387">
    <property type="entry name" value="RMLC-LIKE JELLY ROLL FOLD PROTEIN"/>
    <property type="match status" value="1"/>
</dbReference>
<dbReference type="Pfam" id="PF06172">
    <property type="entry name" value="Cupin_5"/>
    <property type="match status" value="1"/>
</dbReference>
<reference evidence="2 3" key="1">
    <citation type="submission" date="2015-10" db="EMBL/GenBank/DDBJ databases">
        <title>Erysipelothrix larvae sp. LV19 isolated from the larval gut of the rhinoceros beetle, Trypoxylus dichotomus.</title>
        <authorList>
            <person name="Lim S."/>
            <person name="Kim B.-C."/>
        </authorList>
    </citation>
    <scope>NUCLEOTIDE SEQUENCE [LARGE SCALE GENOMIC DNA]</scope>
    <source>
        <strain evidence="2 3">LV19</strain>
    </source>
</reference>
<dbReference type="InterPro" id="IPR014710">
    <property type="entry name" value="RmlC-like_jellyroll"/>
</dbReference>
<organism evidence="2 3">
    <name type="scientific">Erysipelothrix larvae</name>
    <dbReference type="NCBI Taxonomy" id="1514105"/>
    <lineage>
        <taxon>Bacteria</taxon>
        <taxon>Bacillati</taxon>
        <taxon>Bacillota</taxon>
        <taxon>Erysipelotrichia</taxon>
        <taxon>Erysipelotrichales</taxon>
        <taxon>Erysipelotrichaceae</taxon>
        <taxon>Erysipelothrix</taxon>
    </lineage>
</organism>
<dbReference type="SUPFAM" id="SSF51182">
    <property type="entry name" value="RmlC-like cupins"/>
    <property type="match status" value="1"/>
</dbReference>
<dbReference type="PANTHER" id="PTHR33387:SF3">
    <property type="entry name" value="DUF985 DOMAIN-CONTAINING PROTEIN"/>
    <property type="match status" value="1"/>
</dbReference>
<dbReference type="KEGG" id="erl:AOC36_08335"/>
<dbReference type="EMBL" id="CP013213">
    <property type="protein sequence ID" value="AMC93993.1"/>
    <property type="molecule type" value="Genomic_DNA"/>
</dbReference>
<protein>
    <submittedName>
        <fullName evidence="2">Cupin</fullName>
    </submittedName>
</protein>
<feature type="domain" description="DUF985" evidence="1">
    <location>
        <begin position="6"/>
        <end position="133"/>
    </location>
</feature>
<accession>A0A109UHE5</accession>
<name>A0A109UHE5_9FIRM</name>
<gene>
    <name evidence="2" type="ORF">AOC36_08335</name>
</gene>
<dbReference type="InterPro" id="IPR011051">
    <property type="entry name" value="RmlC_Cupin_sf"/>
</dbReference>
<evidence type="ECO:0000259" key="1">
    <source>
        <dbReference type="Pfam" id="PF06172"/>
    </source>
</evidence>
<evidence type="ECO:0000313" key="2">
    <source>
        <dbReference type="EMBL" id="AMC93993.1"/>
    </source>
</evidence>
<dbReference type="Proteomes" id="UP000063781">
    <property type="component" value="Chromosome"/>
</dbReference>
<dbReference type="CDD" id="cd06121">
    <property type="entry name" value="cupin_YML079wp"/>
    <property type="match status" value="1"/>
</dbReference>
<sequence length="159" mass="18342">MKTIDTWIQTLELQPHTEGGYYKETSRSNETFENGRAYYTNILFLLTPDSPSHFHRLDADETWYYHDGAPLSVHCIYPDGTYDEIRLGKDIENGETLQFVVPKGTIFGSSVDHDYALVSCMVSPGFDYTAFELFTQDMLLEDYPHHESVIKRLAYKTLP</sequence>
<dbReference type="AlphaFoldDB" id="A0A109UHE5"/>
<keyword evidence="3" id="KW-1185">Reference proteome</keyword>
<dbReference type="InterPro" id="IPR039935">
    <property type="entry name" value="YML079W-like"/>
</dbReference>
<dbReference type="Gene3D" id="2.60.120.10">
    <property type="entry name" value="Jelly Rolls"/>
    <property type="match status" value="1"/>
</dbReference>
<evidence type="ECO:0000313" key="3">
    <source>
        <dbReference type="Proteomes" id="UP000063781"/>
    </source>
</evidence>
<dbReference type="RefSeq" id="WP_067633296.1">
    <property type="nucleotide sequence ID" value="NZ_CP013213.1"/>
</dbReference>
<dbReference type="InterPro" id="IPR009327">
    <property type="entry name" value="Cupin_DUF985"/>
</dbReference>
<proteinExistence type="predicted"/>